<dbReference type="STRING" id="61635.BN85313270"/>
<dbReference type="NCBIfam" id="TIGR00116">
    <property type="entry name" value="tsf"/>
    <property type="match status" value="1"/>
</dbReference>
<dbReference type="Pfam" id="PF22566">
    <property type="entry name" value="UBA_8"/>
    <property type="match status" value="1"/>
</dbReference>
<evidence type="ECO:0000256" key="4">
    <source>
        <dbReference type="ARBA" id="ARBA00022768"/>
    </source>
</evidence>
<dbReference type="AlphaFoldDB" id="U4KS61"/>
<gene>
    <name evidence="7 12" type="primary">tsf</name>
    <name evidence="12" type="ORF">BN85313270</name>
</gene>
<organism evidence="12 13">
    <name type="scientific">Acholeplasma brassicae</name>
    <dbReference type="NCBI Taxonomy" id="61635"/>
    <lineage>
        <taxon>Bacteria</taxon>
        <taxon>Bacillati</taxon>
        <taxon>Mycoplasmatota</taxon>
        <taxon>Mollicutes</taxon>
        <taxon>Acholeplasmatales</taxon>
        <taxon>Acholeplasmataceae</taxon>
        <taxon>Acholeplasma</taxon>
    </lineage>
</organism>
<dbReference type="EMBL" id="FO681348">
    <property type="protein sequence ID" value="CCV66348.1"/>
    <property type="molecule type" value="Genomic_DNA"/>
</dbReference>
<evidence type="ECO:0000313" key="12">
    <source>
        <dbReference type="EMBL" id="CCV66348.1"/>
    </source>
</evidence>
<dbReference type="KEGG" id="abra:BN85313270"/>
<dbReference type="Pfam" id="PF00889">
    <property type="entry name" value="EF_TS"/>
    <property type="match status" value="1"/>
</dbReference>
<dbReference type="InterPro" id="IPR014039">
    <property type="entry name" value="Transl_elong_EFTs/EF1B_dimer"/>
</dbReference>
<evidence type="ECO:0000256" key="8">
    <source>
        <dbReference type="RuleBase" id="RU000642"/>
    </source>
</evidence>
<dbReference type="Proteomes" id="UP000032737">
    <property type="component" value="Chromosome"/>
</dbReference>
<dbReference type="Gene3D" id="1.10.286.20">
    <property type="match status" value="1"/>
</dbReference>
<dbReference type="InterPro" id="IPR009060">
    <property type="entry name" value="UBA-like_sf"/>
</dbReference>
<evidence type="ECO:0000256" key="6">
    <source>
        <dbReference type="ARBA" id="ARBA00025453"/>
    </source>
</evidence>
<evidence type="ECO:0000256" key="7">
    <source>
        <dbReference type="HAMAP-Rule" id="MF_00050"/>
    </source>
</evidence>
<protein>
    <recommendedName>
        <fullName evidence="2 7">Elongation factor Ts</fullName>
        <shortName evidence="7">EF-Ts</shortName>
    </recommendedName>
</protein>
<dbReference type="CDD" id="cd14275">
    <property type="entry name" value="UBA_EF-Ts"/>
    <property type="match status" value="1"/>
</dbReference>
<evidence type="ECO:0000256" key="9">
    <source>
        <dbReference type="RuleBase" id="RU000643"/>
    </source>
</evidence>
<dbReference type="RefSeq" id="WP_030005208.1">
    <property type="nucleotide sequence ID" value="NC_022549.1"/>
</dbReference>
<dbReference type="HOGENOM" id="CLU_047155_0_2_14"/>
<feature type="domain" description="Translation elongation factor EFTs/EF1B dimerisation" evidence="10">
    <location>
        <begin position="70"/>
        <end position="278"/>
    </location>
</feature>
<dbReference type="PANTHER" id="PTHR11741:SF0">
    <property type="entry name" value="ELONGATION FACTOR TS, MITOCHONDRIAL"/>
    <property type="match status" value="1"/>
</dbReference>
<keyword evidence="13" id="KW-1185">Reference proteome</keyword>
<name>U4KS61_9MOLU</name>
<keyword evidence="5 7" id="KW-0648">Protein biosynthesis</keyword>
<dbReference type="SUPFAM" id="SSF46934">
    <property type="entry name" value="UBA-like"/>
    <property type="match status" value="1"/>
</dbReference>
<evidence type="ECO:0000313" key="13">
    <source>
        <dbReference type="Proteomes" id="UP000032737"/>
    </source>
</evidence>
<dbReference type="HAMAP" id="MF_00050">
    <property type="entry name" value="EF_Ts"/>
    <property type="match status" value="1"/>
</dbReference>
<evidence type="ECO:0000256" key="1">
    <source>
        <dbReference type="ARBA" id="ARBA00005532"/>
    </source>
</evidence>
<dbReference type="OrthoDB" id="9808348at2"/>
<dbReference type="Gene3D" id="3.30.479.20">
    <property type="entry name" value="Elongation factor Ts, dimerisation domain"/>
    <property type="match status" value="2"/>
</dbReference>
<dbReference type="InterPro" id="IPR054109">
    <property type="entry name" value="UBA_8"/>
</dbReference>
<comment type="subcellular location">
    <subcellularLocation>
        <location evidence="7 9">Cytoplasm</location>
    </subcellularLocation>
</comment>
<keyword evidence="4 7" id="KW-0251">Elongation factor</keyword>
<evidence type="ECO:0000256" key="5">
    <source>
        <dbReference type="ARBA" id="ARBA00022917"/>
    </source>
</evidence>
<dbReference type="InterPro" id="IPR036402">
    <property type="entry name" value="EF-Ts_dimer_sf"/>
</dbReference>
<evidence type="ECO:0000259" key="10">
    <source>
        <dbReference type="Pfam" id="PF00889"/>
    </source>
</evidence>
<accession>U4KS61</accession>
<evidence type="ECO:0000259" key="11">
    <source>
        <dbReference type="Pfam" id="PF22566"/>
    </source>
</evidence>
<sequence length="297" mass="32582">MAITAQLVKQLRDITGAGMLDCKKALEQTDGDVEQAVTYLREKGIAKAAKKADRIAAEGLCNVIVDGNVAVVYEVNSETDFVAKNTQFLALIDKVGQALLTSGVTTTEEALAVIVEGKTIEIILSEATATIGEKITLRRVNRVEKKDDQVFGAYKHMGGRIASLSLLNGNNEEVAKDIAMHVAAQNPKFLDQTQISADMIASEKEILLHQALEENKSEAKPKPQNIIEKMVEGRLNKQLKEICLVNQPFVKNPDETVEQYVSRNKTAVVSFLRLEVGEGIEKKETDFAKEVAEQMKA</sequence>
<dbReference type="GO" id="GO:0005737">
    <property type="term" value="C:cytoplasm"/>
    <property type="evidence" value="ECO:0007669"/>
    <property type="project" value="UniProtKB-SubCell"/>
</dbReference>
<dbReference type="PROSITE" id="PS01126">
    <property type="entry name" value="EF_TS_1"/>
    <property type="match status" value="1"/>
</dbReference>
<keyword evidence="3 7" id="KW-0963">Cytoplasm</keyword>
<comment type="similarity">
    <text evidence="1 7 8">Belongs to the EF-Ts family.</text>
</comment>
<dbReference type="PROSITE" id="PS01127">
    <property type="entry name" value="EF_TS_2"/>
    <property type="match status" value="1"/>
</dbReference>
<dbReference type="InterPro" id="IPR018101">
    <property type="entry name" value="Transl_elong_Ts_CS"/>
</dbReference>
<proteinExistence type="inferred from homology"/>
<dbReference type="SUPFAM" id="SSF54713">
    <property type="entry name" value="Elongation factor Ts (EF-Ts), dimerisation domain"/>
    <property type="match status" value="2"/>
</dbReference>
<evidence type="ECO:0000256" key="2">
    <source>
        <dbReference type="ARBA" id="ARBA00016956"/>
    </source>
</evidence>
<dbReference type="InterPro" id="IPR001816">
    <property type="entry name" value="Transl_elong_EFTs/EF1B"/>
</dbReference>
<reference evidence="12 13" key="1">
    <citation type="journal article" date="2013" name="J. Mol. Microbiol. Biotechnol.">
        <title>Analysis of the Complete Genomes of Acholeplasma brassicae , A. palmae and A. laidlawii and Their Comparison to the Obligate Parasites from ' Candidatus Phytoplasma'.</title>
        <authorList>
            <person name="Kube M."/>
            <person name="Siewert C."/>
            <person name="Migdoll A.M."/>
            <person name="Duduk B."/>
            <person name="Holz S."/>
            <person name="Rabus R."/>
            <person name="Seemuller E."/>
            <person name="Mitrovic J."/>
            <person name="Muller I."/>
            <person name="Buttner C."/>
            <person name="Reinhardt R."/>
        </authorList>
    </citation>
    <scope>NUCLEOTIDE SEQUENCE [LARGE SCALE GENOMIC DNA]</scope>
    <source>
        <strain evidence="13">0502</strain>
    </source>
</reference>
<feature type="domain" description="UBA-like" evidence="11">
    <location>
        <begin position="6"/>
        <end position="40"/>
    </location>
</feature>
<dbReference type="GO" id="GO:0003746">
    <property type="term" value="F:translation elongation factor activity"/>
    <property type="evidence" value="ECO:0007669"/>
    <property type="project" value="UniProtKB-UniRule"/>
</dbReference>
<dbReference type="FunFam" id="1.10.8.10:FF:000001">
    <property type="entry name" value="Elongation factor Ts"/>
    <property type="match status" value="1"/>
</dbReference>
<dbReference type="Gene3D" id="1.10.8.10">
    <property type="entry name" value="DNA helicase RuvA subunit, C-terminal domain"/>
    <property type="match status" value="1"/>
</dbReference>
<comment type="function">
    <text evidence="6 7 8">Associates with the EF-Tu.GDP complex and induces the exchange of GDP to GTP. It remains bound to the aminoacyl-tRNA.EF-Tu.GTP complex up to the GTP hydrolysis stage on the ribosome.</text>
</comment>
<dbReference type="PANTHER" id="PTHR11741">
    <property type="entry name" value="ELONGATION FACTOR TS"/>
    <property type="match status" value="1"/>
</dbReference>
<evidence type="ECO:0000256" key="3">
    <source>
        <dbReference type="ARBA" id="ARBA00022490"/>
    </source>
</evidence>
<feature type="region of interest" description="Involved in Mg(2+) ion dislocation from EF-Tu" evidence="7">
    <location>
        <begin position="79"/>
        <end position="82"/>
    </location>
</feature>